<evidence type="ECO:0000313" key="4">
    <source>
        <dbReference type="Proteomes" id="UP000003781"/>
    </source>
</evidence>
<dbReference type="Gene3D" id="3.30.420.10">
    <property type="entry name" value="Ribonuclease H-like superfamily/Ribonuclease H"/>
    <property type="match status" value="1"/>
</dbReference>
<keyword evidence="4" id="KW-1185">Reference proteome</keyword>
<gene>
    <name evidence="3" type="ORF">CY0110_22829</name>
</gene>
<dbReference type="PROSITE" id="PS50994">
    <property type="entry name" value="INTEGRASE"/>
    <property type="match status" value="1"/>
</dbReference>
<accession>A3IX72</accession>
<dbReference type="GO" id="GO:0003676">
    <property type="term" value="F:nucleic acid binding"/>
    <property type="evidence" value="ECO:0007669"/>
    <property type="project" value="InterPro"/>
</dbReference>
<dbReference type="RefSeq" id="WP_008277976.1">
    <property type="nucleotide sequence ID" value="NZ_AAXW01000061.1"/>
</dbReference>
<dbReference type="eggNOG" id="COG2801">
    <property type="taxonomic scope" value="Bacteria"/>
</dbReference>
<organism evidence="3 4">
    <name type="scientific">Crocosphaera chwakensis CCY0110</name>
    <dbReference type="NCBI Taxonomy" id="391612"/>
    <lineage>
        <taxon>Bacteria</taxon>
        <taxon>Bacillati</taxon>
        <taxon>Cyanobacteriota</taxon>
        <taxon>Cyanophyceae</taxon>
        <taxon>Oscillatoriophycideae</taxon>
        <taxon>Chroococcales</taxon>
        <taxon>Aphanothecaceae</taxon>
        <taxon>Crocosphaera</taxon>
        <taxon>Crocosphaera chwakensis</taxon>
    </lineage>
</organism>
<dbReference type="InterPro" id="IPR015378">
    <property type="entry name" value="Transposase-like_Mu_C"/>
</dbReference>
<protein>
    <submittedName>
        <fullName evidence="3">Integrase, catalytic region</fullName>
    </submittedName>
</protein>
<dbReference type="SUPFAM" id="SSF53098">
    <property type="entry name" value="Ribonuclease H-like"/>
    <property type="match status" value="1"/>
</dbReference>
<feature type="domain" description="Integrase catalytic" evidence="2">
    <location>
        <begin position="509"/>
        <end position="702"/>
    </location>
</feature>
<dbReference type="GO" id="GO:0015074">
    <property type="term" value="P:DNA integration"/>
    <property type="evidence" value="ECO:0007669"/>
    <property type="project" value="InterPro"/>
</dbReference>
<dbReference type="OrthoDB" id="415767at2"/>
<dbReference type="InterPro" id="IPR001584">
    <property type="entry name" value="Integrase_cat-core"/>
</dbReference>
<dbReference type="InterPro" id="IPR014833">
    <property type="entry name" value="TnsA_N"/>
</dbReference>
<reference evidence="3 4" key="1">
    <citation type="submission" date="2007-03" db="EMBL/GenBank/DDBJ databases">
        <authorList>
            <person name="Stal L."/>
            <person name="Ferriera S."/>
            <person name="Johnson J."/>
            <person name="Kravitz S."/>
            <person name="Beeson K."/>
            <person name="Sutton G."/>
            <person name="Rogers Y.-H."/>
            <person name="Friedman R."/>
            <person name="Frazier M."/>
            <person name="Venter J.C."/>
        </authorList>
    </citation>
    <scope>NUCLEOTIDE SEQUENCE [LARGE SCALE GENOMIC DNA]</scope>
    <source>
        <strain evidence="3 4">CCY0110</strain>
    </source>
</reference>
<comment type="caution">
    <text evidence="3">The sequence shown here is derived from an EMBL/GenBank/DDBJ whole genome shotgun (WGS) entry which is preliminary data.</text>
</comment>
<dbReference type="Proteomes" id="UP000003781">
    <property type="component" value="Unassembled WGS sequence"/>
</dbReference>
<evidence type="ECO:0000256" key="1">
    <source>
        <dbReference type="SAM" id="MobiDB-lite"/>
    </source>
</evidence>
<feature type="region of interest" description="Disordered" evidence="1">
    <location>
        <begin position="26"/>
        <end position="48"/>
    </location>
</feature>
<dbReference type="InterPro" id="IPR036397">
    <property type="entry name" value="RNaseH_sf"/>
</dbReference>
<dbReference type="EMBL" id="AAXW01000061">
    <property type="protein sequence ID" value="EAZ88911.1"/>
    <property type="molecule type" value="Genomic_DNA"/>
</dbReference>
<dbReference type="Pfam" id="PF00665">
    <property type="entry name" value="rve"/>
    <property type="match status" value="1"/>
</dbReference>
<evidence type="ECO:0000259" key="2">
    <source>
        <dbReference type="PROSITE" id="PS50994"/>
    </source>
</evidence>
<sequence>MLTNSELARLYNALKLSPIAEQEVNRIRESEPSRKVGNGRNNVSGNYPSRKMGKTIQFESHKVELPFIYQLEHDETVLEFYDQPPPIKINYQSQSGKNIGCYITPDFFVIKSGAMGWVECKSEEQLQKLAQKDSNRYFKGEDNQWHSPPAEEYAQQFGFYFRIYSDAEINWTKQRNLEILSDYFRGNITVAPSTKRLVQSLVQAKPGITLSELFEHTENVDEIYGLIASEVIFIDLNNCPLSETQNCYIFPNATIAKAFLTIVNSKATAETPISHAIELIPGQTVMYDGKSLIIALVGETNVILRTETEKVVEFPLSEFDALVRQGKITGLKSKNDYRLNSEAIELFQKASFKDLEKANRRYKAIIPYLDGQPISAATHQERSLRNWLRDYRQAQQQYGYGYLGLIYLDQHRGNYNRKIPQHILDIIEKFITESYETKKQKRKKAVYAEFVHFCHESGIVDNQIPSYKTFIAEIKKRSGYEQTLKRQGSRAAYQQQSFYWELEQTTPRHGDFPFHICHIDHTQSDDELRCSKTGKVLGRAYVTLLVDAFSRRILATYASFDPPSYRACMMVLRICVKRYGRLPQTIVTDNGKEFHSTYFEMLLAMFECTLKHRPPHQSRYGTVCERLFGTANTEFFHNLAGNTQITKTVRLTTKSVNPKNLSLWSLGLLYAYLCEWAYEVYDTMEHPALEGYSPREMFNQGLQQFGQRNHRRIPYDQTFQILTLPTTSRGKARVQPGKGVKIQHIYYWSNAFRDPEIEKTSVDIRYDPFNAGIAYAYVQGQWVECISEYYPRFKGRSEKELILATTQLRKQKQNHQKTYKIRAKQLGEFLTSVETEESLLEQKLRDDQTNEVFKVIEGGLSHLRLVESSKTNNSEIVAQEVHEPQSDVSQTEQQISKKLKVFKSY</sequence>
<proteinExistence type="predicted"/>
<dbReference type="InterPro" id="IPR012337">
    <property type="entry name" value="RNaseH-like_sf"/>
</dbReference>
<evidence type="ECO:0000313" key="3">
    <source>
        <dbReference type="EMBL" id="EAZ88911.1"/>
    </source>
</evidence>
<dbReference type="Pfam" id="PF09299">
    <property type="entry name" value="Mu-transpos_C"/>
    <property type="match status" value="1"/>
</dbReference>
<name>A3IX72_9CHRO</name>
<dbReference type="Pfam" id="PF08722">
    <property type="entry name" value="Tn7_TnsA-like_N"/>
    <property type="match status" value="1"/>
</dbReference>
<dbReference type="AlphaFoldDB" id="A3IX72"/>